<organism evidence="1 2">
    <name type="scientific">Solanum commersonii</name>
    <name type="common">Commerson's wild potato</name>
    <name type="synonym">Commerson's nightshade</name>
    <dbReference type="NCBI Taxonomy" id="4109"/>
    <lineage>
        <taxon>Eukaryota</taxon>
        <taxon>Viridiplantae</taxon>
        <taxon>Streptophyta</taxon>
        <taxon>Embryophyta</taxon>
        <taxon>Tracheophyta</taxon>
        <taxon>Spermatophyta</taxon>
        <taxon>Magnoliopsida</taxon>
        <taxon>eudicotyledons</taxon>
        <taxon>Gunneridae</taxon>
        <taxon>Pentapetalae</taxon>
        <taxon>asterids</taxon>
        <taxon>lamiids</taxon>
        <taxon>Solanales</taxon>
        <taxon>Solanaceae</taxon>
        <taxon>Solanoideae</taxon>
        <taxon>Solaneae</taxon>
        <taxon>Solanum</taxon>
    </lineage>
</organism>
<reference evidence="1 2" key="1">
    <citation type="submission" date="2020-09" db="EMBL/GenBank/DDBJ databases">
        <title>De no assembly of potato wild relative species, Solanum commersonii.</title>
        <authorList>
            <person name="Cho K."/>
        </authorList>
    </citation>
    <scope>NUCLEOTIDE SEQUENCE [LARGE SCALE GENOMIC DNA]</scope>
    <source>
        <strain evidence="1">LZ3.2</strain>
        <tissue evidence="1">Leaf</tissue>
    </source>
</reference>
<sequence>MATGHPSSADFPPLANTSFYNFYKAIHQQLKPNHILNLFPLKSSIIIMVFLKLLGPNEYHRESPMLENSYMELEELWIQIPPKQCNIKG</sequence>
<dbReference type="EMBL" id="JACXVP010000008">
    <property type="protein sequence ID" value="KAG5590584.1"/>
    <property type="molecule type" value="Genomic_DNA"/>
</dbReference>
<accession>A0A9J5XTV0</accession>
<keyword evidence="2" id="KW-1185">Reference proteome</keyword>
<comment type="caution">
    <text evidence="1">The sequence shown here is derived from an EMBL/GenBank/DDBJ whole genome shotgun (WGS) entry which is preliminary data.</text>
</comment>
<evidence type="ECO:0000313" key="2">
    <source>
        <dbReference type="Proteomes" id="UP000824120"/>
    </source>
</evidence>
<dbReference type="AlphaFoldDB" id="A0A9J5XTV0"/>
<name>A0A9J5XTV0_SOLCO</name>
<proteinExistence type="predicted"/>
<evidence type="ECO:0000313" key="1">
    <source>
        <dbReference type="EMBL" id="KAG5590584.1"/>
    </source>
</evidence>
<gene>
    <name evidence="1" type="ORF">H5410_041098</name>
</gene>
<protein>
    <submittedName>
        <fullName evidence="1">Uncharacterized protein</fullName>
    </submittedName>
</protein>
<dbReference type="Proteomes" id="UP000824120">
    <property type="component" value="Chromosome 8"/>
</dbReference>